<dbReference type="Pfam" id="PF00293">
    <property type="entry name" value="NUDIX"/>
    <property type="match status" value="1"/>
</dbReference>
<dbReference type="GO" id="GO:0006281">
    <property type="term" value="P:DNA repair"/>
    <property type="evidence" value="ECO:0007669"/>
    <property type="project" value="InterPro"/>
</dbReference>
<dbReference type="PROSITE" id="PS00893">
    <property type="entry name" value="NUDIX_BOX"/>
    <property type="match status" value="1"/>
</dbReference>
<protein>
    <submittedName>
        <fullName evidence="8">8-oxo-dGTP diphosphatase</fullName>
    </submittedName>
</protein>
<dbReference type="CDD" id="cd18886">
    <property type="entry name" value="NUDIX_MutT_Nudt1"/>
    <property type="match status" value="1"/>
</dbReference>
<name>A0A1I0XYU3_9FIRM</name>
<dbReference type="Proteomes" id="UP000198838">
    <property type="component" value="Unassembled WGS sequence"/>
</dbReference>
<evidence type="ECO:0000259" key="7">
    <source>
        <dbReference type="PROSITE" id="PS51462"/>
    </source>
</evidence>
<accession>A0A1I0XYU3</accession>
<evidence type="ECO:0000256" key="6">
    <source>
        <dbReference type="RuleBase" id="RU003476"/>
    </source>
</evidence>
<dbReference type="AlphaFoldDB" id="A0A1I0XYU3"/>
<keyword evidence="4 6" id="KW-0378">Hydrolase</keyword>
<comment type="cofactor">
    <cofactor evidence="1">
        <name>Mg(2+)</name>
        <dbReference type="ChEBI" id="CHEBI:18420"/>
    </cofactor>
</comment>
<dbReference type="PROSITE" id="PS51462">
    <property type="entry name" value="NUDIX"/>
    <property type="match status" value="1"/>
</dbReference>
<dbReference type="InterPro" id="IPR020084">
    <property type="entry name" value="NUDIX_hydrolase_CS"/>
</dbReference>
<dbReference type="EMBL" id="FOJY01000008">
    <property type="protein sequence ID" value="SFB05500.1"/>
    <property type="molecule type" value="Genomic_DNA"/>
</dbReference>
<dbReference type="InterPro" id="IPR000086">
    <property type="entry name" value="NUDIX_hydrolase_dom"/>
</dbReference>
<dbReference type="InterPro" id="IPR020476">
    <property type="entry name" value="Nudix_hydrolase"/>
</dbReference>
<sequence length="151" mass="17874">MKETTLCYIECDGKYLMLHRVKKENDQSHGKWLGVGGHVEKGETPKECIIRETLEETGLTLDECRYRGKVEFFSDIYEDEIMYIYTSSEFHGELIQCNEGDLKWIPKEDIMNLNLWEGDRIFLKYLLEDQEEFHLKVIYEGDNLTGYEKLS</sequence>
<feature type="domain" description="Nudix hydrolase" evidence="7">
    <location>
        <begin position="1"/>
        <end position="128"/>
    </location>
</feature>
<gene>
    <name evidence="8" type="ORF">SAMN05216249_1082</name>
</gene>
<keyword evidence="3" id="KW-0479">Metal-binding</keyword>
<reference evidence="8 9" key="1">
    <citation type="submission" date="2016-10" db="EMBL/GenBank/DDBJ databases">
        <authorList>
            <person name="de Groot N.N."/>
        </authorList>
    </citation>
    <scope>NUCLEOTIDE SEQUENCE [LARGE SCALE GENOMIC DNA]</scope>
    <source>
        <strain evidence="8 9">DSM 5522</strain>
    </source>
</reference>
<dbReference type="InterPro" id="IPR003562">
    <property type="entry name" value="Mutator_MutX_prot"/>
</dbReference>
<dbReference type="GO" id="GO:0005737">
    <property type="term" value="C:cytoplasm"/>
    <property type="evidence" value="ECO:0007669"/>
    <property type="project" value="TreeGrafter"/>
</dbReference>
<dbReference type="GO" id="GO:0046872">
    <property type="term" value="F:metal ion binding"/>
    <property type="evidence" value="ECO:0007669"/>
    <property type="project" value="UniProtKB-KW"/>
</dbReference>
<dbReference type="SUPFAM" id="SSF55811">
    <property type="entry name" value="Nudix"/>
    <property type="match status" value="1"/>
</dbReference>
<dbReference type="STRING" id="1120918.SAMN05216249_1082"/>
<dbReference type="PANTHER" id="PTHR43758:SF2">
    <property type="entry name" value="OXIDIZED PURINE NUCLEOSIDE TRIPHOSPHATE HYDROLASE"/>
    <property type="match status" value="1"/>
</dbReference>
<dbReference type="OrthoDB" id="9804563at2"/>
<dbReference type="PRINTS" id="PR01402">
    <property type="entry name" value="MUTATORMUTX"/>
</dbReference>
<dbReference type="PANTHER" id="PTHR43758">
    <property type="entry name" value="7,8-DIHYDRO-8-OXOGUANINE TRIPHOSPHATASE"/>
    <property type="match status" value="1"/>
</dbReference>
<keyword evidence="5" id="KW-0460">Magnesium</keyword>
<organism evidence="8 9">
    <name type="scientific">Acetitomaculum ruminis DSM 5522</name>
    <dbReference type="NCBI Taxonomy" id="1120918"/>
    <lineage>
        <taxon>Bacteria</taxon>
        <taxon>Bacillati</taxon>
        <taxon>Bacillota</taxon>
        <taxon>Clostridia</taxon>
        <taxon>Lachnospirales</taxon>
        <taxon>Lachnospiraceae</taxon>
        <taxon>Acetitomaculum</taxon>
    </lineage>
</organism>
<dbReference type="InterPro" id="IPR015797">
    <property type="entry name" value="NUDIX_hydrolase-like_dom_sf"/>
</dbReference>
<dbReference type="Gene3D" id="3.90.79.10">
    <property type="entry name" value="Nucleoside Triphosphate Pyrophosphohydrolase"/>
    <property type="match status" value="1"/>
</dbReference>
<comment type="similarity">
    <text evidence="2 6">Belongs to the Nudix hydrolase family.</text>
</comment>
<keyword evidence="9" id="KW-1185">Reference proteome</keyword>
<evidence type="ECO:0000256" key="4">
    <source>
        <dbReference type="ARBA" id="ARBA00022801"/>
    </source>
</evidence>
<evidence type="ECO:0000313" key="9">
    <source>
        <dbReference type="Proteomes" id="UP000198838"/>
    </source>
</evidence>
<evidence type="ECO:0000256" key="3">
    <source>
        <dbReference type="ARBA" id="ARBA00022723"/>
    </source>
</evidence>
<proteinExistence type="inferred from homology"/>
<evidence type="ECO:0000313" key="8">
    <source>
        <dbReference type="EMBL" id="SFB05500.1"/>
    </source>
</evidence>
<evidence type="ECO:0000256" key="5">
    <source>
        <dbReference type="ARBA" id="ARBA00022842"/>
    </source>
</evidence>
<evidence type="ECO:0000256" key="1">
    <source>
        <dbReference type="ARBA" id="ARBA00001946"/>
    </source>
</evidence>
<dbReference type="RefSeq" id="WP_092871933.1">
    <property type="nucleotide sequence ID" value="NZ_FOJY01000008.1"/>
</dbReference>
<dbReference type="PRINTS" id="PR00502">
    <property type="entry name" value="NUDIXFAMILY"/>
</dbReference>
<dbReference type="GO" id="GO:0008413">
    <property type="term" value="F:8-oxo-7,8-dihydroguanosine triphosphate pyrophosphatase activity"/>
    <property type="evidence" value="ECO:0007669"/>
    <property type="project" value="InterPro"/>
</dbReference>
<evidence type="ECO:0000256" key="2">
    <source>
        <dbReference type="ARBA" id="ARBA00005582"/>
    </source>
</evidence>